<dbReference type="GO" id="GO:0005524">
    <property type="term" value="F:ATP binding"/>
    <property type="evidence" value="ECO:0007669"/>
    <property type="project" value="UniProtKB-UniRule"/>
</dbReference>
<evidence type="ECO:0000313" key="12">
    <source>
        <dbReference type="EMBL" id="PYE51093.1"/>
    </source>
</evidence>
<dbReference type="EC" id="2.7.1.148" evidence="2 9"/>
<dbReference type="PANTHER" id="PTHR43527:SF2">
    <property type="entry name" value="4-DIPHOSPHOCYTIDYL-2-C-METHYL-D-ERYTHRITOL KINASE, CHLOROPLASTIC"/>
    <property type="match status" value="1"/>
</dbReference>
<dbReference type="NCBIfam" id="NF011202">
    <property type="entry name" value="PRK14608.1"/>
    <property type="match status" value="1"/>
</dbReference>
<comment type="pathway">
    <text evidence="9">Isoprenoid biosynthesis; isopentenyl diphosphate biosynthesis via DXP pathway; isopentenyl diphosphate from 1-deoxy-D-xylulose 5-phosphate: step 3/6.</text>
</comment>
<keyword evidence="9" id="KW-0414">Isoprene biosynthesis</keyword>
<feature type="active site" evidence="9">
    <location>
        <position position="129"/>
    </location>
</feature>
<dbReference type="AlphaFoldDB" id="A0A318S5K9"/>
<evidence type="ECO:0000256" key="3">
    <source>
        <dbReference type="ARBA" id="ARBA00017473"/>
    </source>
</evidence>
<dbReference type="InterPro" id="IPR020568">
    <property type="entry name" value="Ribosomal_Su5_D2-typ_SF"/>
</dbReference>
<accession>A0A318S5K9</accession>
<dbReference type="Gene3D" id="3.30.70.890">
    <property type="entry name" value="GHMP kinase, C-terminal domain"/>
    <property type="match status" value="1"/>
</dbReference>
<dbReference type="InterPro" id="IPR006204">
    <property type="entry name" value="GHMP_kinase_N_dom"/>
</dbReference>
<keyword evidence="13" id="KW-1185">Reference proteome</keyword>
<dbReference type="HAMAP" id="MF_00061">
    <property type="entry name" value="IspE"/>
    <property type="match status" value="1"/>
</dbReference>
<evidence type="ECO:0000256" key="1">
    <source>
        <dbReference type="ARBA" id="ARBA00009684"/>
    </source>
</evidence>
<dbReference type="SUPFAM" id="SSF55060">
    <property type="entry name" value="GHMP Kinase, C-terminal domain"/>
    <property type="match status" value="1"/>
</dbReference>
<gene>
    <name evidence="9" type="primary">ispE</name>
    <name evidence="12" type="ORF">DES52_11525</name>
</gene>
<dbReference type="EMBL" id="QJSX01000015">
    <property type="protein sequence ID" value="PYE51093.1"/>
    <property type="molecule type" value="Genomic_DNA"/>
</dbReference>
<comment type="similarity">
    <text evidence="1 9">Belongs to the GHMP kinase family. IspE subfamily.</text>
</comment>
<comment type="function">
    <text evidence="9">Catalyzes the phosphorylation of the position 2 hydroxy group of 4-diphosphocytidyl-2C-methyl-D-erythritol.</text>
</comment>
<protein>
    <recommendedName>
        <fullName evidence="3 9">4-diphosphocytidyl-2-C-methyl-D-erythritol kinase</fullName>
        <shortName evidence="9">CMK</shortName>
        <ecNumber evidence="2 9">2.7.1.148</ecNumber>
    </recommendedName>
    <alternativeName>
        <fullName evidence="8 9">4-(cytidine-5'-diphospho)-2-C-methyl-D-erythritol kinase</fullName>
    </alternativeName>
</protein>
<name>A0A318S5K9_9DEIO</name>
<feature type="active site" evidence="9">
    <location>
        <position position="8"/>
    </location>
</feature>
<keyword evidence="4 9" id="KW-0808">Transferase</keyword>
<organism evidence="12 13">
    <name type="scientific">Deinococcus yavapaiensis KR-236</name>
    <dbReference type="NCBI Taxonomy" id="694435"/>
    <lineage>
        <taxon>Bacteria</taxon>
        <taxon>Thermotogati</taxon>
        <taxon>Deinococcota</taxon>
        <taxon>Deinococci</taxon>
        <taxon>Deinococcales</taxon>
        <taxon>Deinococcaceae</taxon>
        <taxon>Deinococcus</taxon>
    </lineage>
</organism>
<dbReference type="InterPro" id="IPR036554">
    <property type="entry name" value="GHMP_kinase_C_sf"/>
</dbReference>
<dbReference type="Proteomes" id="UP000248326">
    <property type="component" value="Unassembled WGS sequence"/>
</dbReference>
<dbReference type="InterPro" id="IPR004424">
    <property type="entry name" value="IspE"/>
</dbReference>
<dbReference type="SUPFAM" id="SSF54211">
    <property type="entry name" value="Ribosomal protein S5 domain 2-like"/>
    <property type="match status" value="1"/>
</dbReference>
<feature type="domain" description="GHMP kinase C-terminal" evidence="11">
    <location>
        <begin position="199"/>
        <end position="262"/>
    </location>
</feature>
<dbReference type="OrthoDB" id="9809438at2"/>
<dbReference type="GO" id="GO:0019288">
    <property type="term" value="P:isopentenyl diphosphate biosynthetic process, methylerythritol 4-phosphate pathway"/>
    <property type="evidence" value="ECO:0007669"/>
    <property type="project" value="UniProtKB-UniRule"/>
</dbReference>
<feature type="domain" description="GHMP kinase N-terminal" evidence="10">
    <location>
        <begin position="62"/>
        <end position="135"/>
    </location>
</feature>
<evidence type="ECO:0000256" key="4">
    <source>
        <dbReference type="ARBA" id="ARBA00022679"/>
    </source>
</evidence>
<proteinExistence type="inferred from homology"/>
<comment type="caution">
    <text evidence="12">The sequence shown here is derived from an EMBL/GenBank/DDBJ whole genome shotgun (WGS) entry which is preliminary data.</text>
</comment>
<keyword evidence="6 9" id="KW-0418">Kinase</keyword>
<feature type="binding site" evidence="9">
    <location>
        <begin position="90"/>
        <end position="100"/>
    </location>
    <ligand>
        <name>ATP</name>
        <dbReference type="ChEBI" id="CHEBI:30616"/>
    </ligand>
</feature>
<dbReference type="Pfam" id="PF08544">
    <property type="entry name" value="GHMP_kinases_C"/>
    <property type="match status" value="1"/>
</dbReference>
<evidence type="ECO:0000256" key="9">
    <source>
        <dbReference type="HAMAP-Rule" id="MF_00061"/>
    </source>
</evidence>
<keyword evidence="5 9" id="KW-0547">Nucleotide-binding</keyword>
<dbReference type="PIRSF" id="PIRSF010376">
    <property type="entry name" value="IspE"/>
    <property type="match status" value="1"/>
</dbReference>
<dbReference type="Pfam" id="PF00288">
    <property type="entry name" value="GHMP_kinases_N"/>
    <property type="match status" value="1"/>
</dbReference>
<dbReference type="NCBIfam" id="TIGR00154">
    <property type="entry name" value="ispE"/>
    <property type="match status" value="1"/>
</dbReference>
<sequence>MKVFAPAKVNFGLSVLGVRPDGYHELHSVMVPLDIGDDLEVDEAGDLKLGVKGASLPEDEGNLVYRAARAYLTAAKVDGGARVTLHKRLPIASGMGGGSSDAASTLMALAKLYPSNVNLAGVALSLGADVPFFLLESAAVARGVGEQLAPIEVPTTPLVLVNPGVEVSARDAYRWLDEDEAFTEPLDVPALLRALSDGRDLAYFNALQGPVERRVPIIRVALDALVAAELSSPLMSGSGATCFALARSAEDARRAEAVLRERHPSWWVCACRTRTP</sequence>
<dbReference type="RefSeq" id="WP_110888116.1">
    <property type="nucleotide sequence ID" value="NZ_QJSX01000015.1"/>
</dbReference>
<dbReference type="GO" id="GO:0050515">
    <property type="term" value="F:4-(cytidine 5'-diphospho)-2-C-methyl-D-erythritol kinase activity"/>
    <property type="evidence" value="ECO:0007669"/>
    <property type="project" value="UniProtKB-UniRule"/>
</dbReference>
<evidence type="ECO:0000256" key="8">
    <source>
        <dbReference type="ARBA" id="ARBA00032554"/>
    </source>
</evidence>
<evidence type="ECO:0000256" key="7">
    <source>
        <dbReference type="ARBA" id="ARBA00022840"/>
    </source>
</evidence>
<dbReference type="GO" id="GO:0016114">
    <property type="term" value="P:terpenoid biosynthetic process"/>
    <property type="evidence" value="ECO:0007669"/>
    <property type="project" value="UniProtKB-UniRule"/>
</dbReference>
<evidence type="ECO:0000256" key="5">
    <source>
        <dbReference type="ARBA" id="ARBA00022741"/>
    </source>
</evidence>
<keyword evidence="7 9" id="KW-0067">ATP-binding</keyword>
<evidence type="ECO:0000256" key="2">
    <source>
        <dbReference type="ARBA" id="ARBA00012052"/>
    </source>
</evidence>
<evidence type="ECO:0000259" key="11">
    <source>
        <dbReference type="Pfam" id="PF08544"/>
    </source>
</evidence>
<evidence type="ECO:0000256" key="6">
    <source>
        <dbReference type="ARBA" id="ARBA00022777"/>
    </source>
</evidence>
<dbReference type="UniPathway" id="UPA00056">
    <property type="reaction ID" value="UER00094"/>
</dbReference>
<evidence type="ECO:0000259" key="10">
    <source>
        <dbReference type="Pfam" id="PF00288"/>
    </source>
</evidence>
<dbReference type="PANTHER" id="PTHR43527">
    <property type="entry name" value="4-DIPHOSPHOCYTIDYL-2-C-METHYL-D-ERYTHRITOL KINASE, CHLOROPLASTIC"/>
    <property type="match status" value="1"/>
</dbReference>
<evidence type="ECO:0000313" key="13">
    <source>
        <dbReference type="Proteomes" id="UP000248326"/>
    </source>
</evidence>
<dbReference type="InterPro" id="IPR014721">
    <property type="entry name" value="Ribsml_uS5_D2-typ_fold_subgr"/>
</dbReference>
<dbReference type="InterPro" id="IPR013750">
    <property type="entry name" value="GHMP_kinase_C_dom"/>
</dbReference>
<dbReference type="Gene3D" id="3.30.230.10">
    <property type="match status" value="1"/>
</dbReference>
<comment type="catalytic activity">
    <reaction evidence="9">
        <text>4-CDP-2-C-methyl-D-erythritol + ATP = 4-CDP-2-C-methyl-D-erythritol 2-phosphate + ADP + H(+)</text>
        <dbReference type="Rhea" id="RHEA:18437"/>
        <dbReference type="ChEBI" id="CHEBI:15378"/>
        <dbReference type="ChEBI" id="CHEBI:30616"/>
        <dbReference type="ChEBI" id="CHEBI:57823"/>
        <dbReference type="ChEBI" id="CHEBI:57919"/>
        <dbReference type="ChEBI" id="CHEBI:456216"/>
        <dbReference type="EC" id="2.7.1.148"/>
    </reaction>
</comment>
<reference evidence="12 13" key="1">
    <citation type="submission" date="2018-06" db="EMBL/GenBank/DDBJ databases">
        <title>Genomic Encyclopedia of Type Strains, Phase IV (KMG-IV): sequencing the most valuable type-strain genomes for metagenomic binning, comparative biology and taxonomic classification.</title>
        <authorList>
            <person name="Goeker M."/>
        </authorList>
    </citation>
    <scope>NUCLEOTIDE SEQUENCE [LARGE SCALE GENOMIC DNA]</scope>
    <source>
        <strain evidence="12 13">DSM 18048</strain>
    </source>
</reference>